<dbReference type="InterPro" id="IPR051802">
    <property type="entry name" value="YfhM-like"/>
</dbReference>
<dbReference type="Gene3D" id="6.20.50.160">
    <property type="match status" value="1"/>
</dbReference>
<evidence type="ECO:0000313" key="7">
    <source>
        <dbReference type="Proteomes" id="UP000176665"/>
    </source>
</evidence>
<evidence type="ECO:0000259" key="2">
    <source>
        <dbReference type="SMART" id="SM00305"/>
    </source>
</evidence>
<evidence type="ECO:0000259" key="5">
    <source>
        <dbReference type="SMART" id="SM01360"/>
    </source>
</evidence>
<sequence>MKHKLFLILLLVFFVISALFFLRKNFNKPSSFIAAADFEVKATVEDSTGVDPESEFIIKSKSPLDIKGIKENLEIKPVFAYDLKAVNDREIKIKPKEKLTEGKVYRFNLAKTEEVRTGGVSFWSFGIKTPFKIVTTLPRDGATNVPLNTGIEVTFSFDGFEDPNNYFEITPSAEGRLERHKRVLVFVPKALNHSTLYTVKLKKGLGLTDSSEELKEDTVFQFETEPKSNISQEPHLGFTKDLNQYPLNEKPAFGLYISDFNLINKLAVNIYRYKNDGDFLTALKRKETLPFWAKNSRESFLSDTKALDKVTSFEAPLQQLDYTGYFIFPEVLPEGYYLVEVKASNRKEMLPVQSFLQITNTAAYLNSSKTKTLIWVLDLNSKKPLDKVEVELVDGNVKEQTSSNGISQFATPVEILNSKKRNFYRVTASGKTIIIPADPEQSFYSFYDRFDNPGSKSEDYWSYLYFDRPLYQPKDSVSFWGMVKRRDDNNKEVKYKAVLSRSDYIGFDSSTVSLWESDLKLSEMNTFTGEIPINSYQPGYYSLTVYDGDTNVLNKGFSVQTYTKPAYKISVEPSKKAVFAGETVEFAGKTSFFEGTPVANVSLKYNISGNREEEIRSDKTGQFSVKYIPEFKDPQINQYPRYDYINISPKNAEEGEIEGATQVMVFGSRIQFKVKGIASKEKGNLSIALFNIDLSKINSPDNSNSQDFLGNPSTRQQVMGKIYENSWQEKVIGEYYDFISKTTGKKYQYLEIKNLLTEINLTTDEKGEAVFEFPVKEKMHYEAELEAKDENGKPAKVKLFIYPQGESSGYQEENYYHLETDREIENRNFSLGEKVNLTMLKGKQQLKEFNGNYYLFLLSQRGLKDFKVNESPNFDFTFADDFVPNILAKAIYFDGITFHESDTLNLPFKRDDRQLTVKVETDKESYRPADKVNLNIETVDKSGQPTEAEVNLSLVDESLFQLEEQYVDILGELYRYVSSGTLVSYASHQYPAAKVMAEGGGCFVGGTNILMQENIKLPIEKVKTGDYVLTRESPNSSRLIKAKVIKTYRHEAGDYLIFNGSLKVTAEHNLFVNGRWMIAGDARIGDYLLDINNNWVRIFAIEKRKVSINVYNLEIEKLGTYFAGNFYVHNQKGRDLFKDKAFFESVVTDKTGKGNVSFSLPDNLTSWRATYQAINDNLSAGNGNKLIPVKLPFFVDLVANNEYLVGDRPVIKIRSYGESIGEQSNVDYSFQSETLKVAENSFQAKAFEEYKISLPPLTEGSHKLTLTGKSGNFSDKLIREIKVVKSRFNKAESDFQSLTQETKIKGSDKEFTTVVLTDNGIGKFYYPLINLSFNFGSRVDQKAAEIMSKQLLNSNFAEKTEVDEFDFSMYQQNDGGISLFPYSSSETLLSAKIAQAAGNLFSKEALKQYFFKILDGKNETVENLAAAYYGLAALDEPVLIQAKRLLATSADLKLNERLLLGLSLALSGDGTGALNLYKDIINKYGESYKPYYRINSGSDQDDILETTSLACNLAGLLNQSEAELMFKYLEANYTKDILINLEKLLYVN</sequence>
<name>A0A1F5YQ00_9BACT</name>
<dbReference type="Pfam" id="PF07703">
    <property type="entry name" value="A2M_BRD"/>
    <property type="match status" value="1"/>
</dbReference>
<dbReference type="SMART" id="SM00306">
    <property type="entry name" value="HintN"/>
    <property type="match status" value="1"/>
</dbReference>
<feature type="domain" description="Hint" evidence="3">
    <location>
        <begin position="1000"/>
        <end position="1092"/>
    </location>
</feature>
<dbReference type="Gene3D" id="2.60.40.1930">
    <property type="match status" value="2"/>
</dbReference>
<feature type="non-terminal residue" evidence="6">
    <location>
        <position position="1548"/>
    </location>
</feature>
<dbReference type="STRING" id="1798371.A2W14_00890"/>
<feature type="domain" description="Hint" evidence="2">
    <location>
        <begin position="1090"/>
        <end position="1136"/>
    </location>
</feature>
<dbReference type="PROSITE" id="PS50817">
    <property type="entry name" value="INTEIN_N_TER"/>
    <property type="match status" value="1"/>
</dbReference>
<gene>
    <name evidence="6" type="ORF">A2W14_00890</name>
</gene>
<dbReference type="InterPro" id="IPR013783">
    <property type="entry name" value="Ig-like_fold"/>
</dbReference>
<proteinExistence type="predicted"/>
<dbReference type="Proteomes" id="UP000176665">
    <property type="component" value="Unassembled WGS sequence"/>
</dbReference>
<dbReference type="EMBL" id="MFJA01000067">
    <property type="protein sequence ID" value="OGG02269.1"/>
    <property type="molecule type" value="Genomic_DNA"/>
</dbReference>
<dbReference type="GO" id="GO:0004866">
    <property type="term" value="F:endopeptidase inhibitor activity"/>
    <property type="evidence" value="ECO:0007669"/>
    <property type="project" value="InterPro"/>
</dbReference>
<organism evidence="6 7">
    <name type="scientific">Candidatus Gottesmanbacteria bacterium RBG_16_37_8</name>
    <dbReference type="NCBI Taxonomy" id="1798371"/>
    <lineage>
        <taxon>Bacteria</taxon>
        <taxon>Candidatus Gottesmaniibacteriota</taxon>
    </lineage>
</organism>
<dbReference type="InterPro" id="IPR003586">
    <property type="entry name" value="Hint_dom_C"/>
</dbReference>
<evidence type="ECO:0000259" key="3">
    <source>
        <dbReference type="SMART" id="SM00306"/>
    </source>
</evidence>
<evidence type="ECO:0000256" key="1">
    <source>
        <dbReference type="ARBA" id="ARBA00022729"/>
    </source>
</evidence>
<dbReference type="SMART" id="SM00305">
    <property type="entry name" value="HintC"/>
    <property type="match status" value="1"/>
</dbReference>
<dbReference type="InterPro" id="IPR003587">
    <property type="entry name" value="Hint_dom_N"/>
</dbReference>
<dbReference type="InterPro" id="IPR006141">
    <property type="entry name" value="Intein_N"/>
</dbReference>
<dbReference type="InterPro" id="IPR011625">
    <property type="entry name" value="A2M_N_BRD"/>
</dbReference>
<dbReference type="InterPro" id="IPR001599">
    <property type="entry name" value="Macroglobln_a2"/>
</dbReference>
<dbReference type="SUPFAM" id="SSF51294">
    <property type="entry name" value="Hedgehog/intein (Hint) domain"/>
    <property type="match status" value="1"/>
</dbReference>
<dbReference type="InterPro" id="IPR036844">
    <property type="entry name" value="Hint_dom_sf"/>
</dbReference>
<dbReference type="CDD" id="cd00081">
    <property type="entry name" value="Hint"/>
    <property type="match status" value="1"/>
</dbReference>
<dbReference type="SMART" id="SM01360">
    <property type="entry name" value="A2M"/>
    <property type="match status" value="1"/>
</dbReference>
<dbReference type="Gene3D" id="2.60.40.10">
    <property type="entry name" value="Immunoglobulins"/>
    <property type="match status" value="1"/>
</dbReference>
<dbReference type="Pfam" id="PF00207">
    <property type="entry name" value="A2M"/>
    <property type="match status" value="1"/>
</dbReference>
<protein>
    <recommendedName>
        <fullName evidence="8">Intein C-terminal splicing domain-containing protein</fullName>
    </recommendedName>
</protein>
<comment type="caution">
    <text evidence="6">The sequence shown here is derived from an EMBL/GenBank/DDBJ whole genome shotgun (WGS) entry which is preliminary data.</text>
</comment>
<evidence type="ECO:0000313" key="6">
    <source>
        <dbReference type="EMBL" id="OGG02269.1"/>
    </source>
</evidence>
<feature type="domain" description="Alpha-2-macroglobulin" evidence="5">
    <location>
        <begin position="1140"/>
        <end position="1228"/>
    </location>
</feature>
<dbReference type="PANTHER" id="PTHR40094">
    <property type="entry name" value="ALPHA-2-MACROGLOBULIN HOMOLOG"/>
    <property type="match status" value="1"/>
</dbReference>
<dbReference type="SMART" id="SM01359">
    <property type="entry name" value="A2M_N_2"/>
    <property type="match status" value="1"/>
</dbReference>
<dbReference type="Gene3D" id="2.170.16.10">
    <property type="entry name" value="Hedgehog/Intein (Hint) domain"/>
    <property type="match status" value="1"/>
</dbReference>
<keyword evidence="1" id="KW-0732">Signal</keyword>
<evidence type="ECO:0008006" key="8">
    <source>
        <dbReference type="Google" id="ProtNLM"/>
    </source>
</evidence>
<dbReference type="Pfam" id="PF13205">
    <property type="entry name" value="Big_5"/>
    <property type="match status" value="1"/>
</dbReference>
<dbReference type="GO" id="GO:0016539">
    <property type="term" value="P:intein-mediated protein splicing"/>
    <property type="evidence" value="ECO:0007669"/>
    <property type="project" value="InterPro"/>
</dbReference>
<evidence type="ECO:0000259" key="4">
    <source>
        <dbReference type="SMART" id="SM01359"/>
    </source>
</evidence>
<reference evidence="6 7" key="1">
    <citation type="journal article" date="2016" name="Nat. Commun.">
        <title>Thousands of microbial genomes shed light on interconnected biogeochemical processes in an aquifer system.</title>
        <authorList>
            <person name="Anantharaman K."/>
            <person name="Brown C.T."/>
            <person name="Hug L.A."/>
            <person name="Sharon I."/>
            <person name="Castelle C.J."/>
            <person name="Probst A.J."/>
            <person name="Thomas B.C."/>
            <person name="Singh A."/>
            <person name="Wilkins M.J."/>
            <person name="Karaoz U."/>
            <person name="Brodie E.L."/>
            <person name="Williams K.H."/>
            <person name="Hubbard S.S."/>
            <person name="Banfield J.F."/>
        </authorList>
    </citation>
    <scope>NUCLEOTIDE SEQUENCE [LARGE SCALE GENOMIC DNA]</scope>
</reference>
<feature type="domain" description="Alpha-2-macroglobulin bait region" evidence="4">
    <location>
        <begin position="818"/>
        <end position="962"/>
    </location>
</feature>
<dbReference type="Pfam" id="PF07591">
    <property type="entry name" value="PT-HINT"/>
    <property type="match status" value="1"/>
</dbReference>
<accession>A0A1F5YQ00</accession>
<dbReference type="PANTHER" id="PTHR40094:SF1">
    <property type="entry name" value="UBIQUITIN DOMAIN-CONTAINING PROTEIN"/>
    <property type="match status" value="1"/>
</dbReference>
<dbReference type="InterPro" id="IPR032812">
    <property type="entry name" value="SbsA_Ig"/>
</dbReference>